<dbReference type="Pfam" id="PF12826">
    <property type="entry name" value="HHH_2"/>
    <property type="match status" value="1"/>
</dbReference>
<dbReference type="GO" id="GO:0006260">
    <property type="term" value="P:DNA replication"/>
    <property type="evidence" value="ECO:0007669"/>
    <property type="project" value="UniProtKB-KW"/>
</dbReference>
<keyword evidence="5 15" id="KW-0235">DNA replication</keyword>
<organism evidence="17 18">
    <name type="scientific">Maricaulis virginensis</name>
    <dbReference type="NCBI Taxonomy" id="144022"/>
    <lineage>
        <taxon>Bacteria</taxon>
        <taxon>Pseudomonadati</taxon>
        <taxon>Pseudomonadota</taxon>
        <taxon>Alphaproteobacteria</taxon>
        <taxon>Maricaulales</taxon>
        <taxon>Maricaulaceae</taxon>
        <taxon>Maricaulis</taxon>
    </lineage>
</organism>
<evidence type="ECO:0000256" key="8">
    <source>
        <dbReference type="ARBA" id="ARBA00022833"/>
    </source>
</evidence>
<comment type="similarity">
    <text evidence="14 15">Belongs to the NAD-dependent DNA ligase family. LigA subfamily.</text>
</comment>
<feature type="binding site" evidence="15">
    <location>
        <position position="328"/>
    </location>
    <ligand>
        <name>NAD(+)</name>
        <dbReference type="ChEBI" id="CHEBI:57540"/>
    </ligand>
</feature>
<dbReference type="AlphaFoldDB" id="A0A9W6IKE5"/>
<feature type="binding site" evidence="15">
    <location>
        <position position="151"/>
    </location>
    <ligand>
        <name>NAD(+)</name>
        <dbReference type="ChEBI" id="CHEBI:57540"/>
    </ligand>
</feature>
<feature type="binding site" evidence="15">
    <location>
        <position position="452"/>
    </location>
    <ligand>
        <name>Zn(2+)</name>
        <dbReference type="ChEBI" id="CHEBI:29105"/>
    </ligand>
</feature>
<dbReference type="SMART" id="SM00532">
    <property type="entry name" value="LIGANc"/>
    <property type="match status" value="1"/>
</dbReference>
<feature type="binding site" evidence="15">
    <location>
        <position position="422"/>
    </location>
    <ligand>
        <name>Zn(2+)</name>
        <dbReference type="ChEBI" id="CHEBI:29105"/>
    </ligand>
</feature>
<dbReference type="PIRSF" id="PIRSF001604">
    <property type="entry name" value="LigA"/>
    <property type="match status" value="1"/>
</dbReference>
<dbReference type="PANTHER" id="PTHR23389">
    <property type="entry name" value="CHROMOSOME TRANSMISSION FIDELITY FACTOR 18"/>
    <property type="match status" value="1"/>
</dbReference>
<evidence type="ECO:0000313" key="18">
    <source>
        <dbReference type="Proteomes" id="UP001143486"/>
    </source>
</evidence>
<sequence>MSASALKDVENLTADEARAEHKRLAKEIAAHDKAYYQHDAPKISDAAYDTLRQRLEAVEARFPELADADSPTRRVGAAPSGKFGEIVHAVPMLSLGNAFNDEDVADFVGRIRRFLGLAEDAPVAITAEPKIDGLSASIRYEKGRIVHGATRGDGQTGEDVTANLLTLDDIPETLPGSGWPDVLEVRGEVYMSHEDFAALNRRQEEAGKPAYKNPRNAAAGSLRQIDPAMTAQRPLRFFAYAWGEVSAPLAETQLEAVRRLGDWGFPTNPLMTRCESVDDLIAVYRDIEAKRATLGYDIDGVVYKTDRLDWQERLGFVARAPRWAIAHKFPAEQATTVLEAIDIQVGRTGALTPVARLTPVTVGGVVVTNATLHNQDELERKDIRIGDTVVIQRAGDVIPQVVRVVDPDRAGRAEPFEFPTECPVCGSQALREHDPKTGKLDAVRRCTGGLICAAQLKERLKHFVSRKAFDIEGLGTRQIDLFHEEGLVREPADIFTLKRRNEAGEITPPLQEREGFGETSIGNLFAAIDSRRTIALGRFINALGIRHVGENTAQLFARTYGSWTAFRQAAENLADETVRAEMLGIDGIGNAAVEALDQYFTEQHNRDLLDRLVAELVIEDAEAVANDSPVAGKTVVFTGTLERMTRDEAKAKAQSLGAKVSGSVSGKTDYLVAGPGAGSKAKKAAELGVETLTEDEWFVLIGEG</sequence>
<evidence type="ECO:0000256" key="1">
    <source>
        <dbReference type="ARBA" id="ARBA00004067"/>
    </source>
</evidence>
<keyword evidence="7 15" id="KW-0227">DNA damage</keyword>
<evidence type="ECO:0000256" key="4">
    <source>
        <dbReference type="ARBA" id="ARBA00022598"/>
    </source>
</evidence>
<evidence type="ECO:0000256" key="11">
    <source>
        <dbReference type="ARBA" id="ARBA00023204"/>
    </source>
</evidence>
<dbReference type="Gene3D" id="3.40.50.10190">
    <property type="entry name" value="BRCT domain"/>
    <property type="match status" value="1"/>
</dbReference>
<dbReference type="EMBL" id="BSFE01000001">
    <property type="protein sequence ID" value="GLK50586.1"/>
    <property type="molecule type" value="Genomic_DNA"/>
</dbReference>
<dbReference type="InterPro" id="IPR036420">
    <property type="entry name" value="BRCT_dom_sf"/>
</dbReference>
<dbReference type="InterPro" id="IPR013839">
    <property type="entry name" value="DNAligase_adenylation"/>
</dbReference>
<keyword evidence="9 15" id="KW-0460">Magnesium</keyword>
<name>A0A9W6IKE5_9PROT</name>
<dbReference type="SUPFAM" id="SSF52113">
    <property type="entry name" value="BRCT domain"/>
    <property type="match status" value="1"/>
</dbReference>
<feature type="binding site" evidence="15">
    <location>
        <position position="188"/>
    </location>
    <ligand>
        <name>NAD(+)</name>
        <dbReference type="ChEBI" id="CHEBI:57540"/>
    </ligand>
</feature>
<dbReference type="Gene3D" id="3.30.470.30">
    <property type="entry name" value="DNA ligase/mRNA capping enzyme"/>
    <property type="match status" value="1"/>
</dbReference>
<dbReference type="HAMAP" id="MF_01588">
    <property type="entry name" value="DNA_ligase_A"/>
    <property type="match status" value="1"/>
</dbReference>
<evidence type="ECO:0000256" key="13">
    <source>
        <dbReference type="ARBA" id="ARBA00034005"/>
    </source>
</evidence>
<dbReference type="Pfam" id="PF03120">
    <property type="entry name" value="OB_DNA_ligase"/>
    <property type="match status" value="1"/>
</dbReference>
<evidence type="ECO:0000256" key="7">
    <source>
        <dbReference type="ARBA" id="ARBA00022763"/>
    </source>
</evidence>
<evidence type="ECO:0000259" key="16">
    <source>
        <dbReference type="PROSITE" id="PS50172"/>
    </source>
</evidence>
<accession>A0A9W6IKE5</accession>
<dbReference type="InterPro" id="IPR010994">
    <property type="entry name" value="RuvA_2-like"/>
</dbReference>
<dbReference type="InterPro" id="IPR001679">
    <property type="entry name" value="DNA_ligase"/>
</dbReference>
<dbReference type="PROSITE" id="PS50172">
    <property type="entry name" value="BRCT"/>
    <property type="match status" value="1"/>
</dbReference>
<dbReference type="InterPro" id="IPR033136">
    <property type="entry name" value="DNA_ligase_CS"/>
</dbReference>
<dbReference type="GO" id="GO:0006281">
    <property type="term" value="P:DNA repair"/>
    <property type="evidence" value="ECO:0007669"/>
    <property type="project" value="UniProtKB-KW"/>
</dbReference>
<dbReference type="Gene3D" id="2.40.50.140">
    <property type="entry name" value="Nucleic acid-binding proteins"/>
    <property type="match status" value="1"/>
</dbReference>
<dbReference type="InterPro" id="IPR004150">
    <property type="entry name" value="NAD_DNA_ligase_OB"/>
</dbReference>
<dbReference type="InterPro" id="IPR001357">
    <property type="entry name" value="BRCT_dom"/>
</dbReference>
<dbReference type="GO" id="GO:0003911">
    <property type="term" value="F:DNA ligase (NAD+) activity"/>
    <property type="evidence" value="ECO:0007669"/>
    <property type="project" value="UniProtKB-UniRule"/>
</dbReference>
<keyword evidence="11 15" id="KW-0234">DNA repair</keyword>
<feature type="binding site" evidence="15">
    <location>
        <position position="304"/>
    </location>
    <ligand>
        <name>NAD(+)</name>
        <dbReference type="ChEBI" id="CHEBI:57540"/>
    </ligand>
</feature>
<dbReference type="Pfam" id="PF01653">
    <property type="entry name" value="DNA_ligase_aden"/>
    <property type="match status" value="1"/>
</dbReference>
<feature type="domain" description="BRCT" evidence="16">
    <location>
        <begin position="625"/>
        <end position="698"/>
    </location>
</feature>
<feature type="active site" description="N6-AMP-lysine intermediate" evidence="15">
    <location>
        <position position="130"/>
    </location>
</feature>
<dbReference type="GO" id="GO:0005829">
    <property type="term" value="C:cytosol"/>
    <property type="evidence" value="ECO:0007669"/>
    <property type="project" value="TreeGrafter"/>
</dbReference>
<evidence type="ECO:0000256" key="12">
    <source>
        <dbReference type="ARBA" id="ARBA00023211"/>
    </source>
</evidence>
<comment type="function">
    <text evidence="1 15">DNA ligase that catalyzes the formation of phosphodiester linkages between 5'-phosphoryl and 3'-hydroxyl groups in double-stranded DNA using NAD as a coenzyme and as the energy source for the reaction. It is essential for DNA replication and repair of damaged DNA.</text>
</comment>
<evidence type="ECO:0000256" key="9">
    <source>
        <dbReference type="ARBA" id="ARBA00022842"/>
    </source>
</evidence>
<keyword evidence="8 15" id="KW-0862">Zinc</keyword>
<dbReference type="Gene3D" id="6.20.10.30">
    <property type="match status" value="1"/>
</dbReference>
<proteinExistence type="inferred from homology"/>
<dbReference type="Gene3D" id="1.10.287.610">
    <property type="entry name" value="Helix hairpin bin"/>
    <property type="match status" value="1"/>
</dbReference>
<dbReference type="FunFam" id="2.40.50.140:FF:000012">
    <property type="entry name" value="DNA ligase"/>
    <property type="match status" value="1"/>
</dbReference>
<dbReference type="Gene3D" id="1.10.150.20">
    <property type="entry name" value="5' to 3' exonuclease, C-terminal subdomain"/>
    <property type="match status" value="2"/>
</dbReference>
<keyword evidence="10 15" id="KW-0520">NAD</keyword>
<dbReference type="InterPro" id="IPR013840">
    <property type="entry name" value="DNAligase_N"/>
</dbReference>
<evidence type="ECO:0000256" key="15">
    <source>
        <dbReference type="HAMAP-Rule" id="MF_01588"/>
    </source>
</evidence>
<evidence type="ECO:0000256" key="5">
    <source>
        <dbReference type="ARBA" id="ARBA00022705"/>
    </source>
</evidence>
<dbReference type="CDD" id="cd17748">
    <property type="entry name" value="BRCT_DNA_ligase_like"/>
    <property type="match status" value="1"/>
</dbReference>
<dbReference type="NCBIfam" id="NF005932">
    <property type="entry name" value="PRK07956.1"/>
    <property type="match status" value="1"/>
</dbReference>
<evidence type="ECO:0000313" key="17">
    <source>
        <dbReference type="EMBL" id="GLK50586.1"/>
    </source>
</evidence>
<evidence type="ECO:0000256" key="3">
    <source>
        <dbReference type="ARBA" id="ARBA00013308"/>
    </source>
</evidence>
<feature type="binding site" evidence="15">
    <location>
        <begin position="94"/>
        <end position="95"/>
    </location>
    <ligand>
        <name>NAD(+)</name>
        <dbReference type="ChEBI" id="CHEBI:57540"/>
    </ligand>
</feature>
<dbReference type="GO" id="GO:0046872">
    <property type="term" value="F:metal ion binding"/>
    <property type="evidence" value="ECO:0007669"/>
    <property type="project" value="UniProtKB-KW"/>
</dbReference>
<keyword evidence="12 15" id="KW-0464">Manganese</keyword>
<dbReference type="PANTHER" id="PTHR23389:SF9">
    <property type="entry name" value="DNA LIGASE"/>
    <property type="match status" value="1"/>
</dbReference>
<dbReference type="Pfam" id="PF03119">
    <property type="entry name" value="DNA_ligase_ZBD"/>
    <property type="match status" value="1"/>
</dbReference>
<keyword evidence="4 15" id="KW-0436">Ligase</keyword>
<dbReference type="FunFam" id="3.30.470.30:FF:000001">
    <property type="entry name" value="DNA ligase"/>
    <property type="match status" value="1"/>
</dbReference>
<reference evidence="17" key="2">
    <citation type="submission" date="2023-01" db="EMBL/GenBank/DDBJ databases">
        <authorList>
            <person name="Sun Q."/>
            <person name="Evtushenko L."/>
        </authorList>
    </citation>
    <scope>NUCLEOTIDE SEQUENCE</scope>
    <source>
        <strain evidence="17">VKM B-1513</strain>
    </source>
</reference>
<dbReference type="SUPFAM" id="SSF56091">
    <property type="entry name" value="DNA ligase/mRNA capping enzyme, catalytic domain"/>
    <property type="match status" value="1"/>
</dbReference>
<keyword evidence="18" id="KW-1185">Reference proteome</keyword>
<dbReference type="PROSITE" id="PS01056">
    <property type="entry name" value="DNA_LIGASE_N2"/>
    <property type="match status" value="1"/>
</dbReference>
<comment type="caution">
    <text evidence="15">Lacks conserved residue(s) required for the propagation of feature annotation.</text>
</comment>
<dbReference type="EC" id="6.5.1.2" evidence="2 15"/>
<comment type="catalytic activity">
    <reaction evidence="13 15">
        <text>NAD(+) + (deoxyribonucleotide)n-3'-hydroxyl + 5'-phospho-(deoxyribonucleotide)m = (deoxyribonucleotide)n+m + AMP + beta-nicotinamide D-nucleotide.</text>
        <dbReference type="EC" id="6.5.1.2"/>
    </reaction>
</comment>
<dbReference type="SUPFAM" id="SSF50249">
    <property type="entry name" value="Nucleic acid-binding proteins"/>
    <property type="match status" value="1"/>
</dbReference>
<dbReference type="NCBIfam" id="TIGR00575">
    <property type="entry name" value="dnlj"/>
    <property type="match status" value="1"/>
</dbReference>
<dbReference type="Pfam" id="PF00533">
    <property type="entry name" value="BRCT"/>
    <property type="match status" value="1"/>
</dbReference>
<dbReference type="InterPro" id="IPR012340">
    <property type="entry name" value="NA-bd_OB-fold"/>
</dbReference>
<comment type="caution">
    <text evidence="17">The sequence shown here is derived from an EMBL/GenBank/DDBJ whole genome shotgun (WGS) entry which is preliminary data.</text>
</comment>
<evidence type="ECO:0000256" key="2">
    <source>
        <dbReference type="ARBA" id="ARBA00012722"/>
    </source>
</evidence>
<dbReference type="Proteomes" id="UP001143486">
    <property type="component" value="Unassembled WGS sequence"/>
</dbReference>
<dbReference type="SUPFAM" id="SSF47781">
    <property type="entry name" value="RuvA domain 2-like"/>
    <property type="match status" value="1"/>
</dbReference>
<protein>
    <recommendedName>
        <fullName evidence="3 15">DNA ligase</fullName>
        <ecNumber evidence="2 15">6.5.1.2</ecNumber>
    </recommendedName>
    <alternativeName>
        <fullName evidence="15">Polydeoxyribonucleotide synthase [NAD(+)]</fullName>
    </alternativeName>
</protein>
<dbReference type="CDD" id="cd00114">
    <property type="entry name" value="LIGANc"/>
    <property type="match status" value="1"/>
</dbReference>
<feature type="binding site" evidence="15">
    <location>
        <position position="425"/>
    </location>
    <ligand>
        <name>Zn(2+)</name>
        <dbReference type="ChEBI" id="CHEBI:29105"/>
    </ligand>
</feature>
<evidence type="ECO:0000256" key="10">
    <source>
        <dbReference type="ARBA" id="ARBA00023027"/>
    </source>
</evidence>
<evidence type="ECO:0000256" key="6">
    <source>
        <dbReference type="ARBA" id="ARBA00022723"/>
    </source>
</evidence>
<dbReference type="RefSeq" id="WP_271184987.1">
    <property type="nucleotide sequence ID" value="NZ_BSFE01000001.1"/>
</dbReference>
<feature type="binding site" evidence="15">
    <location>
        <begin position="45"/>
        <end position="49"/>
    </location>
    <ligand>
        <name>NAD(+)</name>
        <dbReference type="ChEBI" id="CHEBI:57540"/>
    </ligand>
</feature>
<gene>
    <name evidence="15 17" type="primary">ligA</name>
    <name evidence="17" type="ORF">GCM10017621_00940</name>
</gene>
<keyword evidence="6 15" id="KW-0479">Metal-binding</keyword>
<reference evidence="17" key="1">
    <citation type="journal article" date="2014" name="Int. J. Syst. Evol. Microbiol.">
        <title>Complete genome sequence of Corynebacterium casei LMG S-19264T (=DSM 44701T), isolated from a smear-ripened cheese.</title>
        <authorList>
            <consortium name="US DOE Joint Genome Institute (JGI-PGF)"/>
            <person name="Walter F."/>
            <person name="Albersmeier A."/>
            <person name="Kalinowski J."/>
            <person name="Ruckert C."/>
        </authorList>
    </citation>
    <scope>NUCLEOTIDE SEQUENCE</scope>
    <source>
        <strain evidence="17">VKM B-1513</strain>
    </source>
</reference>
<dbReference type="InterPro" id="IPR041663">
    <property type="entry name" value="DisA/LigA_HHH"/>
</dbReference>
<comment type="cofactor">
    <cofactor evidence="15">
        <name>Mg(2+)</name>
        <dbReference type="ChEBI" id="CHEBI:18420"/>
    </cofactor>
    <cofactor evidence="15">
        <name>Mn(2+)</name>
        <dbReference type="ChEBI" id="CHEBI:29035"/>
    </cofactor>
</comment>
<evidence type="ECO:0000256" key="14">
    <source>
        <dbReference type="ARBA" id="ARBA00060881"/>
    </source>
</evidence>
<dbReference type="SMART" id="SM00292">
    <property type="entry name" value="BRCT"/>
    <property type="match status" value="1"/>
</dbReference>
<feature type="binding site" evidence="15">
    <location>
        <position position="128"/>
    </location>
    <ligand>
        <name>NAD(+)</name>
        <dbReference type="ChEBI" id="CHEBI:57540"/>
    </ligand>
</feature>
<dbReference type="InterPro" id="IPR004149">
    <property type="entry name" value="Znf_DNAligase_C4"/>
</dbReference>